<evidence type="ECO:0000256" key="6">
    <source>
        <dbReference type="ARBA" id="ARBA00041116"/>
    </source>
</evidence>
<dbReference type="AlphaFoldDB" id="A0A8J6G6J6"/>
<keyword evidence="4" id="KW-0687">Ribonucleoprotein</keyword>
<gene>
    <name evidence="9" type="ORF">LTLLF_182345</name>
</gene>
<reference evidence="9" key="1">
    <citation type="submission" date="2020-03" db="EMBL/GenBank/DDBJ databases">
        <title>Studies in the Genomics of Life Span.</title>
        <authorList>
            <person name="Glass D."/>
        </authorList>
    </citation>
    <scope>NUCLEOTIDE SEQUENCE</scope>
    <source>
        <strain evidence="9">LTLLF</strain>
        <tissue evidence="9">Muscle</tissue>
    </source>
</reference>
<dbReference type="GO" id="GO:0002181">
    <property type="term" value="P:cytoplasmic translation"/>
    <property type="evidence" value="ECO:0007669"/>
    <property type="project" value="TreeGrafter"/>
</dbReference>
<dbReference type="GO" id="GO:0006414">
    <property type="term" value="P:translational elongation"/>
    <property type="evidence" value="ECO:0007669"/>
    <property type="project" value="InterPro"/>
</dbReference>
<feature type="compositionally biased region" description="Basic and acidic residues" evidence="8">
    <location>
        <begin position="160"/>
        <end position="171"/>
    </location>
</feature>
<keyword evidence="3 9" id="KW-0689">Ribosomal protein</keyword>
<dbReference type="FunFam" id="1.10.10.1410:FF:000001">
    <property type="entry name" value="60S acidic ribosomal protein P1"/>
    <property type="match status" value="1"/>
</dbReference>
<evidence type="ECO:0000256" key="3">
    <source>
        <dbReference type="ARBA" id="ARBA00022980"/>
    </source>
</evidence>
<dbReference type="EMBL" id="JAATJU010025000">
    <property type="protein sequence ID" value="KAH0504557.1"/>
    <property type="molecule type" value="Genomic_DNA"/>
</dbReference>
<comment type="subunit">
    <text evidence="5">Heterodimer with RPLP2 at the lateral ribosomal stalk of the large ribosomal subunit.</text>
</comment>
<dbReference type="Pfam" id="PF00428">
    <property type="entry name" value="Ribosomal_60s"/>
    <property type="match status" value="1"/>
</dbReference>
<sequence length="185" mass="19564">MESYDVIANQPVVIDNVSSVFPISEETVLSSRRDRFRGFCLGRLLFVTGPACQAGSAAAAPVLSTSTVCTEGGQQHLCNVASVSELAYIYSALILHHDEVREDKINALIKAAGVNVEPFWPGLFAKALANVNIESFICNVWAGGPASAGGPAPSTAAAPAEEKKVEAKKEESEESDDDMGFGLFD</sequence>
<comment type="function">
    <text evidence="1">Plays an important role in the elongation step of protein synthesis.</text>
</comment>
<feature type="region of interest" description="Disordered" evidence="8">
    <location>
        <begin position="146"/>
        <end position="185"/>
    </location>
</feature>
<comment type="caution">
    <text evidence="9">The sequence shown here is derived from an EMBL/GenBank/DDBJ whole genome shotgun (WGS) entry which is preliminary data.</text>
</comment>
<evidence type="ECO:0000313" key="10">
    <source>
        <dbReference type="Proteomes" id="UP000710432"/>
    </source>
</evidence>
<dbReference type="InterPro" id="IPR038716">
    <property type="entry name" value="P1/P2_N_sf"/>
</dbReference>
<dbReference type="Gene3D" id="1.10.10.1410">
    <property type="match status" value="1"/>
</dbReference>
<evidence type="ECO:0000313" key="9">
    <source>
        <dbReference type="EMBL" id="KAH0504557.1"/>
    </source>
</evidence>
<dbReference type="PANTHER" id="PTHR45696:SF10">
    <property type="entry name" value="LARGE RIBOSOMAL SUBUNIT PROTEIN P1"/>
    <property type="match status" value="1"/>
</dbReference>
<evidence type="ECO:0000256" key="5">
    <source>
        <dbReference type="ARBA" id="ARBA00038554"/>
    </source>
</evidence>
<evidence type="ECO:0000256" key="1">
    <source>
        <dbReference type="ARBA" id="ARBA00003362"/>
    </source>
</evidence>
<dbReference type="Proteomes" id="UP000710432">
    <property type="component" value="Unassembled WGS sequence"/>
</dbReference>
<evidence type="ECO:0000256" key="4">
    <source>
        <dbReference type="ARBA" id="ARBA00023274"/>
    </source>
</evidence>
<evidence type="ECO:0000256" key="8">
    <source>
        <dbReference type="SAM" id="MobiDB-lite"/>
    </source>
</evidence>
<dbReference type="InterPro" id="IPR027534">
    <property type="entry name" value="Ribosomal_P1/P2"/>
</dbReference>
<dbReference type="GO" id="GO:0043021">
    <property type="term" value="F:ribonucleoprotein complex binding"/>
    <property type="evidence" value="ECO:0007669"/>
    <property type="project" value="TreeGrafter"/>
</dbReference>
<dbReference type="CDD" id="cd05831">
    <property type="entry name" value="Ribosomal_P1"/>
    <property type="match status" value="1"/>
</dbReference>
<evidence type="ECO:0000256" key="2">
    <source>
        <dbReference type="ARBA" id="ARBA00005436"/>
    </source>
</evidence>
<dbReference type="GO" id="GO:0022625">
    <property type="term" value="C:cytosolic large ribosomal subunit"/>
    <property type="evidence" value="ECO:0007669"/>
    <property type="project" value="TreeGrafter"/>
</dbReference>
<name>A0A8J6G6J6_MICOH</name>
<feature type="compositionally biased region" description="Low complexity" evidence="8">
    <location>
        <begin position="146"/>
        <end position="159"/>
    </location>
</feature>
<comment type="similarity">
    <text evidence="2">Belongs to the eukaryotic ribosomal protein P1/P2 family.</text>
</comment>
<organism evidence="9 10">
    <name type="scientific">Microtus ochrogaster</name>
    <name type="common">Prairie vole</name>
    <dbReference type="NCBI Taxonomy" id="79684"/>
    <lineage>
        <taxon>Eukaryota</taxon>
        <taxon>Metazoa</taxon>
        <taxon>Chordata</taxon>
        <taxon>Craniata</taxon>
        <taxon>Vertebrata</taxon>
        <taxon>Euteleostomi</taxon>
        <taxon>Mammalia</taxon>
        <taxon>Eutheria</taxon>
        <taxon>Euarchontoglires</taxon>
        <taxon>Glires</taxon>
        <taxon>Rodentia</taxon>
        <taxon>Myomorpha</taxon>
        <taxon>Muroidea</taxon>
        <taxon>Cricetidae</taxon>
        <taxon>Arvicolinae</taxon>
        <taxon>Microtus</taxon>
    </lineage>
</organism>
<dbReference type="GO" id="GO:0003735">
    <property type="term" value="F:structural constituent of ribosome"/>
    <property type="evidence" value="ECO:0007669"/>
    <property type="project" value="InterPro"/>
</dbReference>
<dbReference type="HAMAP" id="MF_01478">
    <property type="entry name" value="Ribosomal_L12_arch"/>
    <property type="match status" value="1"/>
</dbReference>
<proteinExistence type="inferred from homology"/>
<evidence type="ECO:0000256" key="7">
    <source>
        <dbReference type="ARBA" id="ARBA00042918"/>
    </source>
</evidence>
<dbReference type="PANTHER" id="PTHR45696">
    <property type="entry name" value="60S ACIDIC RIBOSOMAL PROTEIN P1"/>
    <property type="match status" value="1"/>
</dbReference>
<dbReference type="GO" id="GO:0030295">
    <property type="term" value="F:protein kinase activator activity"/>
    <property type="evidence" value="ECO:0007669"/>
    <property type="project" value="TreeGrafter"/>
</dbReference>
<accession>A0A8J6G6J6</accession>
<protein>
    <recommendedName>
        <fullName evidence="6">Large ribosomal subunit protein P1</fullName>
    </recommendedName>
    <alternativeName>
        <fullName evidence="7">60S acidic ribosomal protein P1</fullName>
    </alternativeName>
</protein>